<keyword evidence="3" id="KW-1185">Reference proteome</keyword>
<dbReference type="KEGG" id="afri:E3E15_06170"/>
<feature type="signal peptide" evidence="1">
    <location>
        <begin position="1"/>
        <end position="21"/>
    </location>
</feature>
<proteinExistence type="predicted"/>
<evidence type="ECO:0000313" key="2">
    <source>
        <dbReference type="EMBL" id="QIV94951.1"/>
    </source>
</evidence>
<accession>A0A6M3HXW0</accession>
<gene>
    <name evidence="2" type="ORF">E3E15_06170</name>
</gene>
<protein>
    <submittedName>
        <fullName evidence="2">Uncharacterized protein</fullName>
    </submittedName>
</protein>
<reference evidence="2 3" key="1">
    <citation type="submission" date="2019-03" db="EMBL/GenBank/DDBJ databases">
        <title>Complete Genome Sequence of Allofrancisella frigidaquae Strain SYSU 10HL1970 Isolated from Water-Cooling Systems in China.</title>
        <authorList>
            <person name="Ohrman C."/>
            <person name="Uneklint I."/>
            <person name="Sjodin A."/>
        </authorList>
    </citation>
    <scope>NUCLEOTIDE SEQUENCE [LARGE SCALE GENOMIC DNA]</scope>
    <source>
        <strain evidence="2 3">SYSU 10HL1970</strain>
    </source>
</reference>
<name>A0A6M3HXW0_9GAMM</name>
<dbReference type="AlphaFoldDB" id="A0A6M3HXW0"/>
<feature type="chain" id="PRO_5026743607" evidence="1">
    <location>
        <begin position="22"/>
        <end position="196"/>
    </location>
</feature>
<dbReference type="RefSeq" id="WP_172107000.1">
    <property type="nucleotide sequence ID" value="NZ_CP038017.1"/>
</dbReference>
<organism evidence="2 3">
    <name type="scientific">Allofrancisella frigidaquae</name>
    <dbReference type="NCBI Taxonomy" id="1085644"/>
    <lineage>
        <taxon>Bacteria</taxon>
        <taxon>Pseudomonadati</taxon>
        <taxon>Pseudomonadota</taxon>
        <taxon>Gammaproteobacteria</taxon>
        <taxon>Thiotrichales</taxon>
        <taxon>Francisellaceae</taxon>
        <taxon>Allofrancisella</taxon>
    </lineage>
</organism>
<evidence type="ECO:0000256" key="1">
    <source>
        <dbReference type="SAM" id="SignalP"/>
    </source>
</evidence>
<dbReference type="Proteomes" id="UP000503320">
    <property type="component" value="Chromosome"/>
</dbReference>
<dbReference type="EMBL" id="CP038017">
    <property type="protein sequence ID" value="QIV94951.1"/>
    <property type="molecule type" value="Genomic_DNA"/>
</dbReference>
<keyword evidence="1" id="KW-0732">Signal</keyword>
<sequence length="196" mass="22192">MKINKLLTLLIISISLGFAYADTAGSTNLESQTIGLAGTVADSEQAEQTDKNSVEKLRNGKLPEHTKKEWDQFSKNMNQEYDQLMARAEKILGKETFEKETEQGNKTTSVITSQVTNLEDNVNSSRSEYQSEDGYRIEDVTTVGLLKNEEIRFKNCLIMKKYGDGAWQTYCQPLAKPNMCTSQDWRDISTMAIMYC</sequence>
<evidence type="ECO:0000313" key="3">
    <source>
        <dbReference type="Proteomes" id="UP000503320"/>
    </source>
</evidence>